<sequence length="81" mass="9461">MTFPESAFIEEQSLAETTSPDGTLWERAENENKASHFYAWVAAESSAVKNLRRYLLQERHLDRMLINFMAYWAKAPRDNHA</sequence>
<evidence type="ECO:0000313" key="3">
    <source>
        <dbReference type="Proteomes" id="UP000696184"/>
    </source>
</evidence>
<name>A0ABS0U5Z0_9GAMM</name>
<keyword evidence="3" id="KW-1185">Reference proteome</keyword>
<comment type="caution">
    <text evidence="2">The sequence shown here is derived from an EMBL/GenBank/DDBJ whole genome shotgun (WGS) entry which is preliminary data.</text>
</comment>
<dbReference type="InterPro" id="IPR039261">
    <property type="entry name" value="FNR_nucleotide-bd"/>
</dbReference>
<evidence type="ECO:0000259" key="1">
    <source>
        <dbReference type="Pfam" id="PF04954"/>
    </source>
</evidence>
<organism evidence="2 3">
    <name type="scientific">Xenorhabdus lircayensis</name>
    <dbReference type="NCBI Taxonomy" id="2763499"/>
    <lineage>
        <taxon>Bacteria</taxon>
        <taxon>Pseudomonadati</taxon>
        <taxon>Pseudomonadota</taxon>
        <taxon>Gammaproteobacteria</taxon>
        <taxon>Enterobacterales</taxon>
        <taxon>Morganellaceae</taxon>
        <taxon>Xenorhabdus</taxon>
    </lineage>
</organism>
<gene>
    <name evidence="2" type="ORF">H8A87_06510</name>
</gene>
<dbReference type="Proteomes" id="UP000696184">
    <property type="component" value="Unassembled WGS sequence"/>
</dbReference>
<dbReference type="InterPro" id="IPR007037">
    <property type="entry name" value="SIP_rossman_dom"/>
</dbReference>
<dbReference type="EMBL" id="JACOII010000026">
    <property type="protein sequence ID" value="MBI6548378.1"/>
    <property type="molecule type" value="Genomic_DNA"/>
</dbReference>
<protein>
    <submittedName>
        <fullName evidence="2">SIP domain-containing protein</fullName>
    </submittedName>
</protein>
<accession>A0ABS0U5Z0</accession>
<feature type="domain" description="SIP-like Rossmann fold" evidence="1">
    <location>
        <begin position="24"/>
        <end position="74"/>
    </location>
</feature>
<dbReference type="Pfam" id="PF04954">
    <property type="entry name" value="SIP"/>
    <property type="match status" value="1"/>
</dbReference>
<evidence type="ECO:0000313" key="2">
    <source>
        <dbReference type="EMBL" id="MBI6548378.1"/>
    </source>
</evidence>
<reference evidence="2 3" key="1">
    <citation type="submission" date="2020-08" db="EMBL/GenBank/DDBJ databases">
        <title>Description of Xenorhabdus lircayensis sp. nov., the symbiotic bacterium associated with the entomopathogenic nematode Steirnernema unicornum.</title>
        <authorList>
            <person name="Castaneda-Alvarez C."/>
            <person name="Prodan S."/>
            <person name="Zamorano A."/>
            <person name="San-Blas E."/>
            <person name="Aballay E."/>
        </authorList>
    </citation>
    <scope>NUCLEOTIDE SEQUENCE [LARGE SCALE GENOMIC DNA]</scope>
    <source>
        <strain evidence="2 3">VLS</strain>
    </source>
</reference>
<dbReference type="Gene3D" id="3.40.50.80">
    <property type="entry name" value="Nucleotide-binding domain of ferredoxin-NADP reductase (FNR) module"/>
    <property type="match status" value="1"/>
</dbReference>
<proteinExistence type="predicted"/>